<evidence type="ECO:0000256" key="5">
    <source>
        <dbReference type="ARBA" id="ARBA00023284"/>
    </source>
</evidence>
<dbReference type="InterPro" id="IPR011990">
    <property type="entry name" value="TPR-like_helical_dom_sf"/>
</dbReference>
<dbReference type="Pfam" id="PF00085">
    <property type="entry name" value="Thioredoxin"/>
    <property type="match status" value="1"/>
</dbReference>
<dbReference type="InterPro" id="IPR017937">
    <property type="entry name" value="Thioredoxin_CS"/>
</dbReference>
<protein>
    <recommendedName>
        <fullName evidence="6">Thioredoxin</fullName>
    </recommendedName>
</protein>
<dbReference type="PROSITE" id="PS51352">
    <property type="entry name" value="THIOREDOXIN_2"/>
    <property type="match status" value="1"/>
</dbReference>
<proteinExistence type="inferred from homology"/>
<dbReference type="SUPFAM" id="SSF52833">
    <property type="entry name" value="Thioredoxin-like"/>
    <property type="match status" value="1"/>
</dbReference>
<comment type="similarity">
    <text evidence="1">Belongs to the thioredoxin family.</text>
</comment>
<organism evidence="8 9">
    <name type="scientific">Neorhizobium huautlense</name>
    <dbReference type="NCBI Taxonomy" id="67774"/>
    <lineage>
        <taxon>Bacteria</taxon>
        <taxon>Pseudomonadati</taxon>
        <taxon>Pseudomonadota</taxon>
        <taxon>Alphaproteobacteria</taxon>
        <taxon>Hyphomicrobiales</taxon>
        <taxon>Rhizobiaceae</taxon>
        <taxon>Rhizobium/Agrobacterium group</taxon>
        <taxon>Neorhizobium</taxon>
    </lineage>
</organism>
<evidence type="ECO:0000256" key="4">
    <source>
        <dbReference type="ARBA" id="ARBA00023157"/>
    </source>
</evidence>
<evidence type="ECO:0000256" key="2">
    <source>
        <dbReference type="ARBA" id="ARBA00022448"/>
    </source>
</evidence>
<keyword evidence="5" id="KW-0676">Redox-active center</keyword>
<sequence length="340" mass="35813">MSDTNNPYGGSQYGGSYGQSYGGQGGASVSYGGASAASAPAAADPVPSGDVIVDTTTAGFTKDVLEESRIRPVLVDFWAPWCGPCKQLTPVIEKVVNEAGGAVRLAKMNIDDHPSIPGQLGIQSIPAVIAFVDGRPVDGFMGAVPESQVRQFIEKLAGPPGADQAAEIEAALTEAEGLLAAGQVQEAAQLYGAVLQADQENAKAAAGMMQCLIALGETARASQMLASLPEEMTSDPAIQAVKTKLEQIEEARKLGDPVALEQALAANPDDHEARMNLAKILNVQGDREAAAEHLLTIMRKDRAFDEDGARRQLLQFFEVWGPKDPATISARRRLSSILFS</sequence>
<dbReference type="PANTHER" id="PTHR45663">
    <property type="entry name" value="GEO12009P1"/>
    <property type="match status" value="1"/>
</dbReference>
<keyword evidence="9" id="KW-1185">Reference proteome</keyword>
<keyword evidence="4" id="KW-1015">Disulfide bond</keyword>
<dbReference type="PROSITE" id="PS00194">
    <property type="entry name" value="THIOREDOXIN_1"/>
    <property type="match status" value="1"/>
</dbReference>
<evidence type="ECO:0000256" key="1">
    <source>
        <dbReference type="ARBA" id="ARBA00008987"/>
    </source>
</evidence>
<evidence type="ECO:0000256" key="6">
    <source>
        <dbReference type="NCBIfam" id="TIGR01068"/>
    </source>
</evidence>
<dbReference type="RefSeq" id="WP_306834072.1">
    <property type="nucleotide sequence ID" value="NZ_JAUSRF010000006.1"/>
</dbReference>
<name>A0ABT9PSF6_9HYPH</name>
<dbReference type="Pfam" id="PF14559">
    <property type="entry name" value="TPR_19"/>
    <property type="match status" value="1"/>
</dbReference>
<reference evidence="8 9" key="1">
    <citation type="submission" date="2023-07" db="EMBL/GenBank/DDBJ databases">
        <title>Sorghum-associated microbial communities from plants grown in Nebraska, USA.</title>
        <authorList>
            <person name="Schachtman D."/>
        </authorList>
    </citation>
    <scope>NUCLEOTIDE SEQUENCE [LARGE SCALE GENOMIC DNA]</scope>
    <source>
        <strain evidence="8 9">DS1307</strain>
    </source>
</reference>
<dbReference type="SUPFAM" id="SSF48452">
    <property type="entry name" value="TPR-like"/>
    <property type="match status" value="1"/>
</dbReference>
<dbReference type="Gene3D" id="3.40.30.10">
    <property type="entry name" value="Glutaredoxin"/>
    <property type="match status" value="1"/>
</dbReference>
<dbReference type="PANTHER" id="PTHR45663:SF11">
    <property type="entry name" value="GEO12009P1"/>
    <property type="match status" value="1"/>
</dbReference>
<dbReference type="InterPro" id="IPR005746">
    <property type="entry name" value="Thioredoxin"/>
</dbReference>
<dbReference type="InterPro" id="IPR013766">
    <property type="entry name" value="Thioredoxin_domain"/>
</dbReference>
<accession>A0ABT9PSF6</accession>
<keyword evidence="3" id="KW-0249">Electron transport</keyword>
<dbReference type="Gene3D" id="1.25.40.10">
    <property type="entry name" value="Tetratricopeptide repeat domain"/>
    <property type="match status" value="2"/>
</dbReference>
<dbReference type="InterPro" id="IPR036249">
    <property type="entry name" value="Thioredoxin-like_sf"/>
</dbReference>
<dbReference type="EMBL" id="JAUSRF010000006">
    <property type="protein sequence ID" value="MDP9837386.1"/>
    <property type="molecule type" value="Genomic_DNA"/>
</dbReference>
<evidence type="ECO:0000313" key="9">
    <source>
        <dbReference type="Proteomes" id="UP001241472"/>
    </source>
</evidence>
<dbReference type="Pfam" id="PF14561">
    <property type="entry name" value="TPR_20"/>
    <property type="match status" value="1"/>
</dbReference>
<comment type="caution">
    <text evidence="8">The sequence shown here is derived from an EMBL/GenBank/DDBJ whole genome shotgun (WGS) entry which is preliminary data.</text>
</comment>
<dbReference type="Proteomes" id="UP001241472">
    <property type="component" value="Unassembled WGS sequence"/>
</dbReference>
<evidence type="ECO:0000259" key="7">
    <source>
        <dbReference type="PROSITE" id="PS51352"/>
    </source>
</evidence>
<dbReference type="PRINTS" id="PR00421">
    <property type="entry name" value="THIOREDOXIN"/>
</dbReference>
<dbReference type="NCBIfam" id="TIGR01068">
    <property type="entry name" value="thioredoxin"/>
    <property type="match status" value="1"/>
</dbReference>
<dbReference type="CDD" id="cd02947">
    <property type="entry name" value="TRX_family"/>
    <property type="match status" value="1"/>
</dbReference>
<evidence type="ECO:0000313" key="8">
    <source>
        <dbReference type="EMBL" id="MDP9837386.1"/>
    </source>
</evidence>
<evidence type="ECO:0000256" key="3">
    <source>
        <dbReference type="ARBA" id="ARBA00022982"/>
    </source>
</evidence>
<gene>
    <name evidence="8" type="ORF">J2T09_002138</name>
</gene>
<feature type="domain" description="Thioredoxin" evidence="7">
    <location>
        <begin position="40"/>
        <end position="158"/>
    </location>
</feature>
<keyword evidence="2" id="KW-0813">Transport</keyword>